<dbReference type="EMBL" id="CM046514">
    <property type="protein sequence ID" value="KAI8650361.1"/>
    <property type="molecule type" value="Genomic_DNA"/>
</dbReference>
<proteinExistence type="predicted"/>
<accession>A0ACC0QCE6</accession>
<keyword evidence="2" id="KW-1185">Reference proteome</keyword>
<name>A0ACC0QCE6_9HYPO</name>
<protein>
    <submittedName>
        <fullName evidence="1">Uncharacterized protein</fullName>
    </submittedName>
</protein>
<gene>
    <name evidence="1" type="ORF">NCS57_01369500</name>
</gene>
<evidence type="ECO:0000313" key="2">
    <source>
        <dbReference type="Proteomes" id="UP001065298"/>
    </source>
</evidence>
<sequence length="1124" mass="123731">MPLFWLPSASLSITSTQETRPHPRPWRSIILPCLRAPTYWSPSSSPHLQLAKSSSSKRLLMSDRSARSRSPPTNVPGPPPLHAVLHEQEFGITFTPERCETEHGSWIWVPSCGFRELERLIAARCSRITRYGETRYETLYRRGALELTAEAQRNPRVVDHISIPGYQDTRRQADALRGLGPRPYSPPSGRELARQLAELTDSDFPTGENPFRMEYENYQSPPAPAPSTSPSNQEARLKDLIILQAAANNLRRDGDIGEIEDHVLQLLPEPEKSLTDQSPAEAMLLGIEAAIARLKTELDPSQLAEVFPAPSQGHIDGHGTSDNPFMVDAPPTSQAPITGSTPSTSAATVSTINATFPTSSFSFAVPTSTVTASASTAPVSNPIFPTFSSTAAAPASTVTASTSNPTPAPSIQAPNVFQRSESQARSMASPSYAEKYAGNREEGRKRITPEPGPFETLPGWDDRDDNPIKPSQTPDWLAASLEADRATIMALQATPVADIDGDAFQADMVGQYELRVWRTWTFGNTAPVILKRCHQPLRAFNAAVRCSRIAEHDPETIVKASQRLLLRNQPLPSHKAPYSAVVGFSGITAQPVTARAPGKENSGHLDAGDNSNGIYFKTEPSSRLCGGNVIWHESMTVPGNIAAIKRLVIHNDRNFPTETDPIQTLRQEHTKLAEGFPFTPLSFKTPTDQDNSRRPALAKLYMGDFSESIDSHFRLKIPCLGILSIPKELGTRLDTFLWAFPYDPMPQNLAIQAVLVYKYLKDTGAEEPYATPRTGKHHPVPDVALSVFILYWPHFLRFHEVHKLSRYMHPFRFISAHYAKDVAGSSSLAISDYHLDGKRILSLAGFIRSGSPDIATEHWIEVLPHSMPGTSLIWPTGTGAAERGRKGIFALCLLNDIRLVGLPSYHRRASWLQMIAVPSAVANLTLRSYYAGQLYAPTFPYPRFWDPSKGGSFVAVTGDAMTVGPFFKDMPLDTSIDTSSDLGPDVPLAEVFQNPIFDPTPYKPFLRSIAERNRMRLRLAQTLGIPQESLDFSPETGLLFWEGMSSEIAEAVEKRTVPLVLKQAQPVAREGPFLPPPRPREPTPAPTLPPILPPAPAPIIPRLTLVQCAHLRLTMDSMQVYAKA</sequence>
<reference evidence="1" key="1">
    <citation type="submission" date="2022-06" db="EMBL/GenBank/DDBJ databases">
        <title>Fusarium solani species complex genomes reveal bases of compartmentalisation and animal pathogenesis.</title>
        <authorList>
            <person name="Tsai I.J."/>
        </authorList>
    </citation>
    <scope>NUCLEOTIDE SEQUENCE</scope>
    <source>
        <strain evidence="1">Fu6.1</strain>
    </source>
</reference>
<evidence type="ECO:0000313" key="1">
    <source>
        <dbReference type="EMBL" id="KAI8650361.1"/>
    </source>
</evidence>
<dbReference type="Proteomes" id="UP001065298">
    <property type="component" value="Chromosome 12"/>
</dbReference>
<comment type="caution">
    <text evidence="1">The sequence shown here is derived from an EMBL/GenBank/DDBJ whole genome shotgun (WGS) entry which is preliminary data.</text>
</comment>
<organism evidence="1 2">
    <name type="scientific">Fusarium keratoplasticum</name>
    <dbReference type="NCBI Taxonomy" id="1328300"/>
    <lineage>
        <taxon>Eukaryota</taxon>
        <taxon>Fungi</taxon>
        <taxon>Dikarya</taxon>
        <taxon>Ascomycota</taxon>
        <taxon>Pezizomycotina</taxon>
        <taxon>Sordariomycetes</taxon>
        <taxon>Hypocreomycetidae</taxon>
        <taxon>Hypocreales</taxon>
        <taxon>Nectriaceae</taxon>
        <taxon>Fusarium</taxon>
        <taxon>Fusarium solani species complex</taxon>
    </lineage>
</organism>